<dbReference type="PANTHER" id="PTHR45830:SF12">
    <property type="entry name" value="G_PROTEIN_RECEP_F1_2 DOMAIN-CONTAINING PROTEIN-RELATED"/>
    <property type="match status" value="1"/>
</dbReference>
<dbReference type="eggNOG" id="ENOG502TJC1">
    <property type="taxonomic scope" value="Eukaryota"/>
</dbReference>
<dbReference type="KEGG" id="cel:CELE_T10D4.14"/>
<evidence type="ECO:0000256" key="1">
    <source>
        <dbReference type="SAM" id="Phobius"/>
    </source>
</evidence>
<dbReference type="STRING" id="6239.T10D4.14.1"/>
<feature type="transmembrane region" description="Helical" evidence="1">
    <location>
        <begin position="22"/>
        <end position="46"/>
    </location>
</feature>
<evidence type="ECO:0000313" key="4">
    <source>
        <dbReference type="WormBase" id="T10D4.14"/>
    </source>
</evidence>
<dbReference type="UCSC" id="T10D4.14">
    <property type="organism name" value="c. elegans"/>
</dbReference>
<dbReference type="PaxDb" id="6239-T10D4.14"/>
<dbReference type="HOGENOM" id="CLU_2063596_0_0_1"/>
<dbReference type="OrthoDB" id="5862349at2759"/>
<keyword evidence="1" id="KW-0812">Transmembrane</keyword>
<evidence type="ECO:0000313" key="3">
    <source>
        <dbReference type="Proteomes" id="UP000001940"/>
    </source>
</evidence>
<reference evidence="2 3" key="1">
    <citation type="journal article" date="1998" name="Science">
        <title>Genome sequence of the nematode C. elegans: a platform for investigating biology.</title>
        <authorList>
            <consortium name="The C. elegans sequencing consortium"/>
            <person name="Sulson J.E."/>
            <person name="Waterston R."/>
        </authorList>
    </citation>
    <scope>NUCLEOTIDE SEQUENCE [LARGE SCALE GENOMIC DNA]</scope>
    <source>
        <strain evidence="2 3">Bristol N2</strain>
    </source>
</reference>
<name>Q1ENI6_CAEEL</name>
<keyword evidence="3" id="KW-1185">Reference proteome</keyword>
<dbReference type="InParanoid" id="Q1ENI6"/>
<dbReference type="InterPro" id="IPR019429">
    <property type="entry name" value="7TM_GPCR_serpentine_rcpt_Sri"/>
</dbReference>
<keyword evidence="1" id="KW-1133">Transmembrane helix</keyword>
<dbReference type="AGR" id="WB:WBGene00044889"/>
<gene>
    <name evidence="2" type="ORF">CELE_T10D4.14</name>
    <name evidence="2 4" type="ORF">T10D4.14</name>
</gene>
<dbReference type="PANTHER" id="PTHR45830">
    <property type="entry name" value="SERPENTINE RECEPTOR, CLASS I"/>
    <property type="match status" value="1"/>
</dbReference>
<organism evidence="2 3">
    <name type="scientific">Caenorhabditis elegans</name>
    <dbReference type="NCBI Taxonomy" id="6239"/>
    <lineage>
        <taxon>Eukaryota</taxon>
        <taxon>Metazoa</taxon>
        <taxon>Ecdysozoa</taxon>
        <taxon>Nematoda</taxon>
        <taxon>Chromadorea</taxon>
        <taxon>Rhabditida</taxon>
        <taxon>Rhabditina</taxon>
        <taxon>Rhabditomorpha</taxon>
        <taxon>Rhabditoidea</taxon>
        <taxon>Rhabditidae</taxon>
        <taxon>Peloderinae</taxon>
        <taxon>Caenorhabditis</taxon>
    </lineage>
</organism>
<dbReference type="SMR" id="Q1ENI6"/>
<sequence>MYNALTAVQSQLSKSAMSRHKIALRSLIMQFMTTPVSFIPAFMLFVVTNFPTRYSQEISRYSMMIATTHSTLNSLVVITTYPEFRKIFWKRNNVIQSSFLISSTRPSGSNRNIV</sequence>
<dbReference type="Pfam" id="PF10327">
    <property type="entry name" value="7TM_GPCR_Sri"/>
    <property type="match status" value="1"/>
</dbReference>
<dbReference type="WormBase" id="T10D4.14">
    <property type="protein sequence ID" value="CE53781"/>
    <property type="gene ID" value="WBGene00044889"/>
</dbReference>
<dbReference type="GeneID" id="4363030"/>
<accession>Q1ENI6</accession>
<dbReference type="Proteomes" id="UP000001940">
    <property type="component" value="Chromosome II"/>
</dbReference>
<dbReference type="CTD" id="4363030"/>
<protein>
    <submittedName>
        <fullName evidence="2">G_PROTEIN_RECEP_F1_2 domain-containing protein</fullName>
    </submittedName>
</protein>
<dbReference type="EMBL" id="BX284602">
    <property type="protein sequence ID" value="CCD73605.2"/>
    <property type="molecule type" value="Genomic_DNA"/>
</dbReference>
<dbReference type="PhylomeDB" id="Q1ENI6"/>
<keyword evidence="1" id="KW-0472">Membrane</keyword>
<proteinExistence type="predicted"/>
<dbReference type="AlphaFoldDB" id="Q1ENI6"/>
<evidence type="ECO:0000313" key="2">
    <source>
        <dbReference type="EMBL" id="CCD73605.2"/>
    </source>
</evidence>